<reference evidence="3" key="2">
    <citation type="submission" date="2020-11" db="EMBL/GenBank/DDBJ databases">
        <authorList>
            <person name="McCartney M.A."/>
            <person name="Auch B."/>
            <person name="Kono T."/>
            <person name="Mallez S."/>
            <person name="Becker A."/>
            <person name="Gohl D.M."/>
            <person name="Silverstein K.A.T."/>
            <person name="Koren S."/>
            <person name="Bechman K.B."/>
            <person name="Herman A."/>
            <person name="Abrahante J.E."/>
            <person name="Garbe J."/>
        </authorList>
    </citation>
    <scope>NUCLEOTIDE SEQUENCE</scope>
    <source>
        <strain evidence="3">Duluth1</strain>
        <tissue evidence="3">Whole animal</tissue>
    </source>
</reference>
<keyword evidence="4" id="KW-1185">Reference proteome</keyword>
<dbReference type="Proteomes" id="UP000828390">
    <property type="component" value="Unassembled WGS sequence"/>
</dbReference>
<feature type="domain" description="RIOX1/NO66-like C-terminal winged helix" evidence="2">
    <location>
        <begin position="5"/>
        <end position="98"/>
    </location>
</feature>
<evidence type="ECO:0000256" key="1">
    <source>
        <dbReference type="SAM" id="MobiDB-lite"/>
    </source>
</evidence>
<dbReference type="AlphaFoldDB" id="A0A9D4R632"/>
<dbReference type="InterPro" id="IPR049043">
    <property type="entry name" value="WHD_RIOX1"/>
</dbReference>
<proteinExistence type="predicted"/>
<gene>
    <name evidence="3" type="ORF">DPMN_099076</name>
</gene>
<dbReference type="Pfam" id="PF21233">
    <property type="entry name" value="WHD_RIOX1"/>
    <property type="match status" value="1"/>
</dbReference>
<accession>A0A9D4R632</accession>
<sequence>MFGSHEMEPDTMVKLIRKGCLRLITEEDTVRVYYNIENACVYHGRNPNNLRSQQSRVSAAQLPEYVAVDSLSSETVEERLEIATILYDRGLLVNREPLQNVHVDDTSSDEGLEEGALDEGFGLQ</sequence>
<feature type="region of interest" description="Disordered" evidence="1">
    <location>
        <begin position="102"/>
        <end position="124"/>
    </location>
</feature>
<feature type="compositionally biased region" description="Acidic residues" evidence="1">
    <location>
        <begin position="106"/>
        <end position="117"/>
    </location>
</feature>
<name>A0A9D4R632_DREPO</name>
<evidence type="ECO:0000313" key="4">
    <source>
        <dbReference type="Proteomes" id="UP000828390"/>
    </source>
</evidence>
<evidence type="ECO:0000259" key="2">
    <source>
        <dbReference type="Pfam" id="PF21233"/>
    </source>
</evidence>
<dbReference type="Gene3D" id="3.90.930.40">
    <property type="match status" value="1"/>
</dbReference>
<organism evidence="3 4">
    <name type="scientific">Dreissena polymorpha</name>
    <name type="common">Zebra mussel</name>
    <name type="synonym">Mytilus polymorpha</name>
    <dbReference type="NCBI Taxonomy" id="45954"/>
    <lineage>
        <taxon>Eukaryota</taxon>
        <taxon>Metazoa</taxon>
        <taxon>Spiralia</taxon>
        <taxon>Lophotrochozoa</taxon>
        <taxon>Mollusca</taxon>
        <taxon>Bivalvia</taxon>
        <taxon>Autobranchia</taxon>
        <taxon>Heteroconchia</taxon>
        <taxon>Euheterodonta</taxon>
        <taxon>Imparidentia</taxon>
        <taxon>Neoheterodontei</taxon>
        <taxon>Myida</taxon>
        <taxon>Dreissenoidea</taxon>
        <taxon>Dreissenidae</taxon>
        <taxon>Dreissena</taxon>
    </lineage>
</organism>
<protein>
    <recommendedName>
        <fullName evidence="2">RIOX1/NO66-like C-terminal winged helix domain-containing protein</fullName>
    </recommendedName>
</protein>
<dbReference type="EMBL" id="JAIWYP010000003">
    <property type="protein sequence ID" value="KAH3856486.1"/>
    <property type="molecule type" value="Genomic_DNA"/>
</dbReference>
<evidence type="ECO:0000313" key="3">
    <source>
        <dbReference type="EMBL" id="KAH3856486.1"/>
    </source>
</evidence>
<comment type="caution">
    <text evidence="3">The sequence shown here is derived from an EMBL/GenBank/DDBJ whole genome shotgun (WGS) entry which is preliminary data.</text>
</comment>
<reference evidence="3" key="1">
    <citation type="journal article" date="2019" name="bioRxiv">
        <title>The Genome of the Zebra Mussel, Dreissena polymorpha: A Resource for Invasive Species Research.</title>
        <authorList>
            <person name="McCartney M.A."/>
            <person name="Auch B."/>
            <person name="Kono T."/>
            <person name="Mallez S."/>
            <person name="Zhang Y."/>
            <person name="Obille A."/>
            <person name="Becker A."/>
            <person name="Abrahante J.E."/>
            <person name="Garbe J."/>
            <person name="Badalamenti J.P."/>
            <person name="Herman A."/>
            <person name="Mangelson H."/>
            <person name="Liachko I."/>
            <person name="Sullivan S."/>
            <person name="Sone E.D."/>
            <person name="Koren S."/>
            <person name="Silverstein K.A.T."/>
            <person name="Beckman K.B."/>
            <person name="Gohl D.M."/>
        </authorList>
    </citation>
    <scope>NUCLEOTIDE SEQUENCE</scope>
    <source>
        <strain evidence="3">Duluth1</strain>
        <tissue evidence="3">Whole animal</tissue>
    </source>
</reference>